<gene>
    <name evidence="9" type="primary">TCB2_0</name>
    <name evidence="9" type="ORF">NGRA_1111</name>
</gene>
<dbReference type="PANTHER" id="PTHR46980:SF2">
    <property type="entry name" value="TRICALBIN-1-RELATED"/>
    <property type="match status" value="1"/>
</dbReference>
<name>A0A9P6H021_9MICR</name>
<dbReference type="EMBL" id="SBJO01000060">
    <property type="protein sequence ID" value="KAF9763703.1"/>
    <property type="molecule type" value="Genomic_DNA"/>
</dbReference>
<comment type="caution">
    <text evidence="9">The sequence shown here is derived from an EMBL/GenBank/DDBJ whole genome shotgun (WGS) entry which is preliminary data.</text>
</comment>
<feature type="transmembrane region" description="Helical" evidence="6">
    <location>
        <begin position="80"/>
        <end position="95"/>
    </location>
</feature>
<keyword evidence="10" id="KW-1185">Reference proteome</keyword>
<dbReference type="PROSITE" id="PS51847">
    <property type="entry name" value="SMP"/>
    <property type="match status" value="1"/>
</dbReference>
<evidence type="ECO:0000259" key="7">
    <source>
        <dbReference type="PROSITE" id="PS50004"/>
    </source>
</evidence>
<evidence type="ECO:0000256" key="4">
    <source>
        <dbReference type="ARBA" id="ARBA00023121"/>
    </source>
</evidence>
<dbReference type="CDD" id="cd00030">
    <property type="entry name" value="C2"/>
    <property type="match status" value="1"/>
</dbReference>
<keyword evidence="5 6" id="KW-0472">Membrane</keyword>
<protein>
    <submittedName>
        <fullName evidence="9">Tricalbin-2</fullName>
    </submittedName>
</protein>
<feature type="domain" description="SMP-LTD" evidence="8">
    <location>
        <begin position="122"/>
        <end position="326"/>
    </location>
</feature>
<dbReference type="Pfam" id="PF00168">
    <property type="entry name" value="C2"/>
    <property type="match status" value="2"/>
</dbReference>
<organism evidence="9 10">
    <name type="scientific">Nosema granulosis</name>
    <dbReference type="NCBI Taxonomy" id="83296"/>
    <lineage>
        <taxon>Eukaryota</taxon>
        <taxon>Fungi</taxon>
        <taxon>Fungi incertae sedis</taxon>
        <taxon>Microsporidia</taxon>
        <taxon>Nosematidae</taxon>
        <taxon>Nosema</taxon>
    </lineage>
</organism>
<sequence length="1032" mass="117519">MKQNNEITEEDRKLSRPLGPLDVPVRTRVPLPEFYQQSITEFKDALDIDPKSGVFFYLRIPSIIFMATIGGYIVGRFNMSYMYILLIAYSIYFIYKRKINRFTNSLKSLINYDTRREKAKYNGETVEWMNYTIAKFWDVAEPKISSDIYQAVNRELLKVCPPFLNDLKLTEFTLGSRAPFVDKITYHSSKDDTVTLDVNVGFVPLEASKDAVDYFLGEKKKWNSKIVLTARMGTKTALGINLPILVKEFYFTGRLRAIMRLVPKNNFIKDVEICLMEVPDFNFTLVPLKTVDIMDVPGLSKWISNIIRKVLSTSIVNPNSIVVNIDKLAEAKGHNIGVVCLQVLNLENEEDERLMGEIDIDGTPRLQTSFREGRNLIYNEYFYMIVQNVDERIGLNFRGDSSSSRRRSGNLFLRNVHLEQIEEDEETDIKVNNQIVKIKPKKQLRPRRTVFTKARLIREEETYAYVNTNMIFFPIQKKKTNSAIVKMKIVGAEDILGLHSDIGEIYSTYCTVIVSPLNKDPSALPLDFIQNTSSATALVVSGVLKTEEGEVSNIYPGTASTSSKLMPPSPSTFNVFESKKVFNSNSPNFNEEFEFFSRDLSVDVVSICIMNDRNNEILGRVSVALNDILEGKPLKYKLKDAKRGRMELKFDLNYVDLKETEEDIIKFASIQKITVETVSENGVFYGVVETNTDIFSMDPFTSSLPIRKSIYVPVHANDTLLFKLFKETSNGDVFIGEEEILINPTDSPKKTALILNESISITLRVEGEALEDYNGDPNQKDTLKIVQVKFGQFYGLNEEVFVEFQSDGEVLKAAPFSRDKYISGVFTMLLGTEDLTAYIKNGDQGENRVLGSCIIPKRFVNEKVILNNHGLAVDLQVSIQSCEYRPPSTLKKGYLEVYIKNARNIRTSDKGKVDGYIKILINDNKVYRTKTIYNTSDPLFNESFVMQMNKLKDVFTLQVYDQASSSKNSLVCFVEFPLHNIAEGFSEHEFKLTDAKNFKQVGATIRLGFNFCKDASTLNIKKRNIIGDFFGF</sequence>
<dbReference type="SMART" id="SM00239">
    <property type="entry name" value="C2"/>
    <property type="match status" value="2"/>
</dbReference>
<evidence type="ECO:0000256" key="1">
    <source>
        <dbReference type="ARBA" id="ARBA00004370"/>
    </source>
</evidence>
<dbReference type="SUPFAM" id="SSF49562">
    <property type="entry name" value="C2 domain (Calcium/lipid-binding domain, CaLB)"/>
    <property type="match status" value="2"/>
</dbReference>
<feature type="domain" description="C2" evidence="7">
    <location>
        <begin position="874"/>
        <end position="992"/>
    </location>
</feature>
<reference evidence="9 10" key="1">
    <citation type="journal article" date="2020" name="Genome Biol. Evol.">
        <title>Comparative genomics of strictly vertically transmitted, feminizing microsporidia endosymbionts of amphipod crustaceans.</title>
        <authorList>
            <person name="Cormier A."/>
            <person name="Chebbi M.A."/>
            <person name="Giraud I."/>
            <person name="Wattier R."/>
            <person name="Teixeira M."/>
            <person name="Gilbert C."/>
            <person name="Rigaud T."/>
            <person name="Cordaux R."/>
        </authorList>
    </citation>
    <scope>NUCLEOTIDE SEQUENCE [LARGE SCALE GENOMIC DNA]</scope>
    <source>
        <strain evidence="9 10">Ou3-Ou53</strain>
    </source>
</reference>
<evidence type="ECO:0000313" key="9">
    <source>
        <dbReference type="EMBL" id="KAF9763703.1"/>
    </source>
</evidence>
<dbReference type="GO" id="GO:0008289">
    <property type="term" value="F:lipid binding"/>
    <property type="evidence" value="ECO:0007669"/>
    <property type="project" value="UniProtKB-KW"/>
</dbReference>
<dbReference type="AlphaFoldDB" id="A0A9P6H021"/>
<keyword evidence="6" id="KW-1133">Transmembrane helix</keyword>
<evidence type="ECO:0000313" key="10">
    <source>
        <dbReference type="Proteomes" id="UP000740883"/>
    </source>
</evidence>
<evidence type="ECO:0000259" key="8">
    <source>
        <dbReference type="PROSITE" id="PS51847"/>
    </source>
</evidence>
<dbReference type="PANTHER" id="PTHR46980">
    <property type="entry name" value="TRICALBIN-1-RELATED"/>
    <property type="match status" value="1"/>
</dbReference>
<dbReference type="Gene3D" id="2.60.40.150">
    <property type="entry name" value="C2 domain"/>
    <property type="match status" value="2"/>
</dbReference>
<dbReference type="InterPro" id="IPR031468">
    <property type="entry name" value="SMP_LBD"/>
</dbReference>
<evidence type="ECO:0000256" key="6">
    <source>
        <dbReference type="SAM" id="Phobius"/>
    </source>
</evidence>
<dbReference type="GO" id="GO:0016020">
    <property type="term" value="C:membrane"/>
    <property type="evidence" value="ECO:0007669"/>
    <property type="project" value="UniProtKB-SubCell"/>
</dbReference>
<dbReference type="InterPro" id="IPR035892">
    <property type="entry name" value="C2_domain_sf"/>
</dbReference>
<keyword evidence="2" id="KW-0813">Transport</keyword>
<accession>A0A9P6H021</accession>
<dbReference type="PROSITE" id="PS50004">
    <property type="entry name" value="C2"/>
    <property type="match status" value="1"/>
</dbReference>
<dbReference type="CDD" id="cd21678">
    <property type="entry name" value="SMP_TCB"/>
    <property type="match status" value="1"/>
</dbReference>
<dbReference type="InterPro" id="IPR000008">
    <property type="entry name" value="C2_dom"/>
</dbReference>
<comment type="subcellular location">
    <subcellularLocation>
        <location evidence="1">Membrane</location>
    </subcellularLocation>
</comment>
<dbReference type="OrthoDB" id="1029639at2759"/>
<dbReference type="Pfam" id="PF25669">
    <property type="entry name" value="SMP_MUG190-like"/>
    <property type="match status" value="1"/>
</dbReference>
<dbReference type="Proteomes" id="UP000740883">
    <property type="component" value="Unassembled WGS sequence"/>
</dbReference>
<proteinExistence type="predicted"/>
<evidence type="ECO:0000256" key="5">
    <source>
        <dbReference type="ARBA" id="ARBA00023136"/>
    </source>
</evidence>
<dbReference type="GO" id="GO:0006869">
    <property type="term" value="P:lipid transport"/>
    <property type="evidence" value="ECO:0007669"/>
    <property type="project" value="UniProtKB-KW"/>
</dbReference>
<keyword evidence="6" id="KW-0812">Transmembrane</keyword>
<keyword evidence="3" id="KW-0445">Lipid transport</keyword>
<evidence type="ECO:0000256" key="3">
    <source>
        <dbReference type="ARBA" id="ARBA00023055"/>
    </source>
</evidence>
<dbReference type="InterPro" id="IPR052455">
    <property type="entry name" value="Tricalbin_domain"/>
</dbReference>
<evidence type="ECO:0000256" key="2">
    <source>
        <dbReference type="ARBA" id="ARBA00022448"/>
    </source>
</evidence>
<keyword evidence="4" id="KW-0446">Lipid-binding</keyword>